<keyword evidence="10" id="KW-1185">Reference proteome</keyword>
<dbReference type="GO" id="GO:0008841">
    <property type="term" value="F:dihydrofolate synthase activity"/>
    <property type="evidence" value="ECO:0007669"/>
    <property type="project" value="TreeGrafter"/>
</dbReference>
<dbReference type="AlphaFoldDB" id="A0AA35IRL5"/>
<dbReference type="PANTHER" id="PTHR11136:SF0">
    <property type="entry name" value="DIHYDROFOLATE SYNTHETASE-RELATED"/>
    <property type="match status" value="1"/>
</dbReference>
<comment type="similarity">
    <text evidence="2">Belongs to the folylpolyglutamate synthase family.</text>
</comment>
<dbReference type="SUPFAM" id="SSF53623">
    <property type="entry name" value="MurD-like peptide ligases, catalytic domain"/>
    <property type="match status" value="1"/>
</dbReference>
<evidence type="ECO:0000256" key="2">
    <source>
        <dbReference type="ARBA" id="ARBA00008276"/>
    </source>
</evidence>
<dbReference type="GO" id="GO:0004326">
    <property type="term" value="F:tetrahydrofolylpolyglutamate synthase activity"/>
    <property type="evidence" value="ECO:0007669"/>
    <property type="project" value="InterPro"/>
</dbReference>
<evidence type="ECO:0000256" key="4">
    <source>
        <dbReference type="ARBA" id="ARBA00022598"/>
    </source>
</evidence>
<dbReference type="GO" id="GO:0005524">
    <property type="term" value="F:ATP binding"/>
    <property type="evidence" value="ECO:0007669"/>
    <property type="project" value="UniProtKB-KW"/>
</dbReference>
<sequence>MDDISGEQTFPRINRLLEYVGNPQFSLKILHIAGTNGKETVSTFLTSILQHPESQRQKVLIGRYTTSFLLNARENICINNEAISLTEYTRIENKLVGVNESLSLRCNSLELLTGIALVYFAKNSCQWCIIETGSAGKQDPASIIAGQNRICCAITSVGRSDEAFLYKILSQISDCHSKNINRITPFTVLDGSNDELVKTTITKRCHDVGCQLKITDPSLGDCIIRTDSWGTLEIYHLLYNEEEYQIFNLRVAIAVLDYLNKEQKVSLSKNQLSKGLISIDWPRSLHRLNYCYESNSGKTIALLLDNANNAKAAQNLAGHLRAKYGETPLTFVIAITSGKRVPPLLDPLIRSQDHVIVTRFGSVVGMPWIQSLEPMHLFTFIKDRYTRNVNIQPDLQSVWNFIETTGLKTVVPVIVCGSLYICKELLRLHNCHLPV</sequence>
<keyword evidence="5" id="KW-0479">Metal-binding</keyword>
<gene>
    <name evidence="9" type="primary">SMKI11G0870</name>
    <name evidence="9" type="ORF">SMKI_11G0870</name>
</gene>
<keyword evidence="3" id="KW-0554">One-carbon metabolism</keyword>
<evidence type="ECO:0000256" key="1">
    <source>
        <dbReference type="ARBA" id="ARBA00005150"/>
    </source>
</evidence>
<keyword evidence="7" id="KW-0067">ATP-binding</keyword>
<dbReference type="Proteomes" id="UP001161438">
    <property type="component" value="Chromosome 11"/>
</dbReference>
<keyword evidence="6" id="KW-0547">Nucleotide-binding</keyword>
<reference evidence="9" key="1">
    <citation type="submission" date="2022-10" db="EMBL/GenBank/DDBJ databases">
        <authorList>
            <person name="Byrne P K."/>
        </authorList>
    </citation>
    <scope>NUCLEOTIDE SEQUENCE</scope>
    <source>
        <strain evidence="9">IFO1815</strain>
    </source>
</reference>
<evidence type="ECO:0000256" key="6">
    <source>
        <dbReference type="ARBA" id="ARBA00022741"/>
    </source>
</evidence>
<accession>A0AA35IRL5</accession>
<dbReference type="PANTHER" id="PTHR11136">
    <property type="entry name" value="FOLYLPOLYGLUTAMATE SYNTHASE-RELATED"/>
    <property type="match status" value="1"/>
</dbReference>
<protein>
    <recommendedName>
        <fullName evidence="11">Dihydrofolate synthetase</fullName>
    </recommendedName>
</protein>
<name>A0AA35IRL5_SACMI</name>
<keyword evidence="4" id="KW-0436">Ligase</keyword>
<dbReference type="InterPro" id="IPR001645">
    <property type="entry name" value="Folylpolyglutamate_synth"/>
</dbReference>
<dbReference type="SUPFAM" id="SSF53244">
    <property type="entry name" value="MurD-like peptide ligases, peptide-binding domain"/>
    <property type="match status" value="1"/>
</dbReference>
<keyword evidence="8" id="KW-0460">Magnesium</keyword>
<dbReference type="GO" id="GO:0006730">
    <property type="term" value="P:one-carbon metabolic process"/>
    <property type="evidence" value="ECO:0007669"/>
    <property type="project" value="UniProtKB-KW"/>
</dbReference>
<dbReference type="RefSeq" id="XP_056077759.1">
    <property type="nucleotide sequence ID" value="XM_056223774.1"/>
</dbReference>
<dbReference type="PROSITE" id="PS01011">
    <property type="entry name" value="FOLYLPOLYGLU_SYNT_1"/>
    <property type="match status" value="1"/>
</dbReference>
<evidence type="ECO:0000313" key="10">
    <source>
        <dbReference type="Proteomes" id="UP001161438"/>
    </source>
</evidence>
<dbReference type="GeneID" id="80919472"/>
<dbReference type="GO" id="GO:0005829">
    <property type="term" value="C:cytosol"/>
    <property type="evidence" value="ECO:0007669"/>
    <property type="project" value="TreeGrafter"/>
</dbReference>
<evidence type="ECO:0000256" key="3">
    <source>
        <dbReference type="ARBA" id="ARBA00022563"/>
    </source>
</evidence>
<dbReference type="GO" id="GO:0005739">
    <property type="term" value="C:mitochondrion"/>
    <property type="evidence" value="ECO:0007669"/>
    <property type="project" value="TreeGrafter"/>
</dbReference>
<comment type="pathway">
    <text evidence="1">Cofactor biosynthesis; tetrahydrofolylpolyglutamate biosynthesis.</text>
</comment>
<evidence type="ECO:0000256" key="8">
    <source>
        <dbReference type="ARBA" id="ARBA00022842"/>
    </source>
</evidence>
<dbReference type="InterPro" id="IPR036615">
    <property type="entry name" value="Mur_ligase_C_dom_sf"/>
</dbReference>
<dbReference type="Gene3D" id="3.40.1190.10">
    <property type="entry name" value="Mur-like, catalytic domain"/>
    <property type="match status" value="1"/>
</dbReference>
<proteinExistence type="inferred from homology"/>
<evidence type="ECO:0000256" key="7">
    <source>
        <dbReference type="ARBA" id="ARBA00022840"/>
    </source>
</evidence>
<evidence type="ECO:0000313" key="9">
    <source>
        <dbReference type="EMBL" id="CAI4034639.1"/>
    </source>
</evidence>
<dbReference type="InterPro" id="IPR036565">
    <property type="entry name" value="Mur-like_cat_sf"/>
</dbReference>
<dbReference type="FunFam" id="3.90.190.20:FF:000010">
    <property type="entry name" value="Dihydrofolate synthetase"/>
    <property type="match status" value="1"/>
</dbReference>
<dbReference type="EMBL" id="OX365767">
    <property type="protein sequence ID" value="CAI4034639.1"/>
    <property type="molecule type" value="Genomic_DNA"/>
</dbReference>
<evidence type="ECO:0008006" key="11">
    <source>
        <dbReference type="Google" id="ProtNLM"/>
    </source>
</evidence>
<dbReference type="Gene3D" id="3.90.190.20">
    <property type="entry name" value="Mur ligase, C-terminal domain"/>
    <property type="match status" value="1"/>
</dbReference>
<dbReference type="GO" id="GO:0046872">
    <property type="term" value="F:metal ion binding"/>
    <property type="evidence" value="ECO:0007669"/>
    <property type="project" value="UniProtKB-KW"/>
</dbReference>
<organism evidence="9 10">
    <name type="scientific">Saccharomyces mikatae IFO 1815</name>
    <dbReference type="NCBI Taxonomy" id="226126"/>
    <lineage>
        <taxon>Eukaryota</taxon>
        <taxon>Fungi</taxon>
        <taxon>Dikarya</taxon>
        <taxon>Ascomycota</taxon>
        <taxon>Saccharomycotina</taxon>
        <taxon>Saccharomycetes</taxon>
        <taxon>Saccharomycetales</taxon>
        <taxon>Saccharomycetaceae</taxon>
        <taxon>Saccharomyces</taxon>
    </lineage>
</organism>
<dbReference type="InterPro" id="IPR018109">
    <property type="entry name" value="Folylpolyglutamate_synth_CS"/>
</dbReference>
<dbReference type="NCBIfam" id="TIGR01499">
    <property type="entry name" value="folC"/>
    <property type="match status" value="1"/>
</dbReference>
<evidence type="ECO:0000256" key="5">
    <source>
        <dbReference type="ARBA" id="ARBA00022723"/>
    </source>
</evidence>